<dbReference type="PROSITE" id="PS00058">
    <property type="entry name" value="DNA_MISMATCH_REPAIR_1"/>
    <property type="match status" value="1"/>
</dbReference>
<dbReference type="GO" id="GO:0016887">
    <property type="term" value="F:ATP hydrolysis activity"/>
    <property type="evidence" value="ECO:0007669"/>
    <property type="project" value="InterPro"/>
</dbReference>
<dbReference type="VEuPathDB" id="VectorBase:CSON010758"/>
<evidence type="ECO:0000256" key="1">
    <source>
        <dbReference type="ARBA" id="ARBA00004123"/>
    </source>
</evidence>
<dbReference type="InterPro" id="IPR020568">
    <property type="entry name" value="Ribosomal_Su5_D2-typ_SF"/>
</dbReference>
<dbReference type="InterPro" id="IPR036890">
    <property type="entry name" value="HATPase_C_sf"/>
</dbReference>
<comment type="similarity">
    <text evidence="2">Belongs to the DNA mismatch repair MutL/HexB family.</text>
</comment>
<dbReference type="EMBL" id="UFQT01000445">
    <property type="protein sequence ID" value="SSX24376.1"/>
    <property type="molecule type" value="Genomic_DNA"/>
</dbReference>
<dbReference type="GO" id="GO:0030983">
    <property type="term" value="F:mismatched DNA binding"/>
    <property type="evidence" value="ECO:0007669"/>
    <property type="project" value="InterPro"/>
</dbReference>
<dbReference type="Gene3D" id="3.30.565.10">
    <property type="entry name" value="Histidine kinase-like ATPase, C-terminal domain"/>
    <property type="match status" value="1"/>
</dbReference>
<dbReference type="NCBIfam" id="TIGR00585">
    <property type="entry name" value="mutl"/>
    <property type="match status" value="1"/>
</dbReference>
<comment type="subcellular location">
    <subcellularLocation>
        <location evidence="1">Nucleus</location>
    </subcellularLocation>
</comment>
<sequence length="655" mass="74402">MESGIIKKLDESVVNKIAAGEVTIRGGGIQFLQIQDNGTGIRKEDLPILCERFTTSKLKTFEDLTSISTYGFRGEALSSISQVSFLSVTTKTRDQQCAYKVSYDLGKMKDSPKACAGNQGTTITIENLFYNLPSRLKSITKDKSTESKLLSDVVTKYAVHNSKIAFSLKINENKNCIKTQINSTKIDVIRTLYGNEIARELLEFSFEDKNLNFNCTGLISKPNYSIKKMIMLLFINNRLVKSGPIKKMVDELYGIYLEKGGKPFVYLSLDIEPQNVDVNIHPTKNEVCFLHEETIITKIRTKLDELLKGKSVTKTYLSQSILPGASNPNNTTNDSRLLNKTTGTNVDKSFYPKQVVRTDANLQNLHKFFSPSSTQNLKTNRRESTSVHVDDNMGLNISNKTKNQVIELHQSLVQTKPRKVIELQSVKSLKEEIENACSLQWKKIFEQLVFVGHVDRERALIQHNTELYFEELFSQQIIYNLENFGTLNLDPPLDLRELILLALNEHNISETQPSTTVDLKTQAELIQVTLCTKSQILEKFFNIIVTASGELLSLPRIVEGHTPNFAYLPNFILNLALCVDWDNEKQCFDTFSKVAGKFYSKISYNTDAKQWKWIVEHILYSNLKNYLLPNKILVNSGAIIKLTSTQELYKVFERC</sequence>
<dbReference type="GO" id="GO:0032389">
    <property type="term" value="C:MutLalpha complex"/>
    <property type="evidence" value="ECO:0007669"/>
    <property type="project" value="TreeGrafter"/>
</dbReference>
<accession>A0A336M241</accession>
<dbReference type="InterPro" id="IPR038973">
    <property type="entry name" value="MutL/Mlh/Pms-like"/>
</dbReference>
<reference evidence="7" key="1">
    <citation type="submission" date="2018-07" db="EMBL/GenBank/DDBJ databases">
        <authorList>
            <person name="Quirk P.G."/>
            <person name="Krulwich T.A."/>
        </authorList>
    </citation>
    <scope>NUCLEOTIDE SEQUENCE</scope>
</reference>
<evidence type="ECO:0000313" key="7">
    <source>
        <dbReference type="EMBL" id="SSX24376.1"/>
    </source>
</evidence>
<keyword evidence="5" id="KW-0539">Nucleus</keyword>
<evidence type="ECO:0000256" key="2">
    <source>
        <dbReference type="ARBA" id="ARBA00006082"/>
    </source>
</evidence>
<dbReference type="AlphaFoldDB" id="A0A336M241"/>
<dbReference type="Pfam" id="PF01119">
    <property type="entry name" value="DNA_mis_repair"/>
    <property type="match status" value="1"/>
</dbReference>
<dbReference type="Gene3D" id="3.30.230.10">
    <property type="match status" value="1"/>
</dbReference>
<dbReference type="GO" id="GO:0140664">
    <property type="term" value="F:ATP-dependent DNA damage sensor activity"/>
    <property type="evidence" value="ECO:0007669"/>
    <property type="project" value="InterPro"/>
</dbReference>
<organism evidence="7">
    <name type="scientific">Culicoides sonorensis</name>
    <name type="common">Biting midge</name>
    <dbReference type="NCBI Taxonomy" id="179676"/>
    <lineage>
        <taxon>Eukaryota</taxon>
        <taxon>Metazoa</taxon>
        <taxon>Ecdysozoa</taxon>
        <taxon>Arthropoda</taxon>
        <taxon>Hexapoda</taxon>
        <taxon>Insecta</taxon>
        <taxon>Pterygota</taxon>
        <taxon>Neoptera</taxon>
        <taxon>Endopterygota</taxon>
        <taxon>Diptera</taxon>
        <taxon>Nematocera</taxon>
        <taxon>Chironomoidea</taxon>
        <taxon>Ceratopogonidae</taxon>
        <taxon>Ceratopogoninae</taxon>
        <taxon>Culicoides</taxon>
        <taxon>Monoculicoides</taxon>
    </lineage>
</organism>
<evidence type="ECO:0000259" key="6">
    <source>
        <dbReference type="SMART" id="SM01340"/>
    </source>
</evidence>
<evidence type="ECO:0000256" key="3">
    <source>
        <dbReference type="ARBA" id="ARBA00022763"/>
    </source>
</evidence>
<dbReference type="SMART" id="SM01340">
    <property type="entry name" value="DNA_mis_repair"/>
    <property type="match status" value="1"/>
</dbReference>
<name>A0A336M241_CULSO</name>
<dbReference type="InterPro" id="IPR002099">
    <property type="entry name" value="MutL/Mlh/PMS"/>
</dbReference>
<dbReference type="CDD" id="cd16926">
    <property type="entry name" value="HATPase_MutL-MLH-PMS-like"/>
    <property type="match status" value="1"/>
</dbReference>
<dbReference type="Pfam" id="PF16413">
    <property type="entry name" value="Mlh1_C"/>
    <property type="match status" value="1"/>
</dbReference>
<dbReference type="PANTHER" id="PTHR10073:SF12">
    <property type="entry name" value="DNA MISMATCH REPAIR PROTEIN MLH1"/>
    <property type="match status" value="1"/>
</dbReference>
<dbReference type="FunFam" id="3.30.230.10:FF:000014">
    <property type="entry name" value="DNA mismatch repair protein Mlh1"/>
    <property type="match status" value="1"/>
</dbReference>
<proteinExistence type="inferred from homology"/>
<dbReference type="Pfam" id="PF13589">
    <property type="entry name" value="HATPase_c_3"/>
    <property type="match status" value="1"/>
</dbReference>
<dbReference type="SUPFAM" id="SSF54211">
    <property type="entry name" value="Ribosomal protein S5 domain 2-like"/>
    <property type="match status" value="1"/>
</dbReference>
<protein>
    <submittedName>
        <fullName evidence="7">CSON010758 protein</fullName>
    </submittedName>
</protein>
<keyword evidence="3" id="KW-0227">DNA damage</keyword>
<dbReference type="InterPro" id="IPR014721">
    <property type="entry name" value="Ribsml_uS5_D2-typ_fold_subgr"/>
</dbReference>
<evidence type="ECO:0000256" key="5">
    <source>
        <dbReference type="ARBA" id="ARBA00023242"/>
    </source>
</evidence>
<dbReference type="GO" id="GO:0005524">
    <property type="term" value="F:ATP binding"/>
    <property type="evidence" value="ECO:0007669"/>
    <property type="project" value="InterPro"/>
</dbReference>
<feature type="domain" description="DNA mismatch repair protein S5" evidence="6">
    <location>
        <begin position="189"/>
        <end position="308"/>
    </location>
</feature>
<dbReference type="PANTHER" id="PTHR10073">
    <property type="entry name" value="DNA MISMATCH REPAIR PROTEIN MLH, PMS, MUTL"/>
    <property type="match status" value="1"/>
</dbReference>
<dbReference type="InterPro" id="IPR013507">
    <property type="entry name" value="DNA_mismatch_S5_2-like"/>
</dbReference>
<gene>
    <name evidence="7" type="primary">CSON010758</name>
</gene>
<dbReference type="GO" id="GO:0006298">
    <property type="term" value="P:mismatch repair"/>
    <property type="evidence" value="ECO:0007669"/>
    <property type="project" value="InterPro"/>
</dbReference>
<dbReference type="SUPFAM" id="SSF55874">
    <property type="entry name" value="ATPase domain of HSP90 chaperone/DNA topoisomerase II/histidine kinase"/>
    <property type="match status" value="1"/>
</dbReference>
<keyword evidence="4" id="KW-0234">DNA repair</keyword>
<dbReference type="InterPro" id="IPR014762">
    <property type="entry name" value="DNA_mismatch_repair_CS"/>
</dbReference>
<dbReference type="InterPro" id="IPR032189">
    <property type="entry name" value="Mlh1_C"/>
</dbReference>
<dbReference type="OMA" id="ANYHVKK"/>
<evidence type="ECO:0000256" key="4">
    <source>
        <dbReference type="ARBA" id="ARBA00023204"/>
    </source>
</evidence>